<accession>A0A7J6VRA6</accession>
<comment type="caution">
    <text evidence="1">The sequence shown here is derived from an EMBL/GenBank/DDBJ whole genome shotgun (WGS) entry which is preliminary data.</text>
</comment>
<protein>
    <submittedName>
        <fullName evidence="1">Uncharacterized protein</fullName>
    </submittedName>
</protein>
<evidence type="ECO:0000313" key="1">
    <source>
        <dbReference type="EMBL" id="KAF5187609.1"/>
    </source>
</evidence>
<dbReference type="AlphaFoldDB" id="A0A7J6VRA6"/>
<evidence type="ECO:0000313" key="2">
    <source>
        <dbReference type="Proteomes" id="UP000554482"/>
    </source>
</evidence>
<dbReference type="Proteomes" id="UP000554482">
    <property type="component" value="Unassembled WGS sequence"/>
</dbReference>
<keyword evidence="2" id="KW-1185">Reference proteome</keyword>
<organism evidence="1 2">
    <name type="scientific">Thalictrum thalictroides</name>
    <name type="common">Rue-anemone</name>
    <name type="synonym">Anemone thalictroides</name>
    <dbReference type="NCBI Taxonomy" id="46969"/>
    <lineage>
        <taxon>Eukaryota</taxon>
        <taxon>Viridiplantae</taxon>
        <taxon>Streptophyta</taxon>
        <taxon>Embryophyta</taxon>
        <taxon>Tracheophyta</taxon>
        <taxon>Spermatophyta</taxon>
        <taxon>Magnoliopsida</taxon>
        <taxon>Ranunculales</taxon>
        <taxon>Ranunculaceae</taxon>
        <taxon>Thalictroideae</taxon>
        <taxon>Thalictrum</taxon>
    </lineage>
</organism>
<gene>
    <name evidence="1" type="ORF">FRX31_022802</name>
</gene>
<sequence length="65" mass="7394">MSMMLWMCHQTTLTGDSTRTFVRCHDDLFWDQSPAGSDTIHKSEQKICILSAKNMGACLESEQQI</sequence>
<dbReference type="EMBL" id="JABWDY010027786">
    <property type="protein sequence ID" value="KAF5187609.1"/>
    <property type="molecule type" value="Genomic_DNA"/>
</dbReference>
<reference evidence="1 2" key="1">
    <citation type="submission" date="2020-06" db="EMBL/GenBank/DDBJ databases">
        <title>Transcriptomic and genomic resources for Thalictrum thalictroides and T. hernandezii: Facilitating candidate gene discovery in an emerging model plant lineage.</title>
        <authorList>
            <person name="Arias T."/>
            <person name="Riano-Pachon D.M."/>
            <person name="Di Stilio V.S."/>
        </authorList>
    </citation>
    <scope>NUCLEOTIDE SEQUENCE [LARGE SCALE GENOMIC DNA]</scope>
    <source>
        <strain evidence="2">cv. WT478/WT964</strain>
        <tissue evidence="1">Leaves</tissue>
    </source>
</reference>
<proteinExistence type="predicted"/>
<name>A0A7J6VRA6_THATH</name>